<evidence type="ECO:0000313" key="9">
    <source>
        <dbReference type="Proteomes" id="UP000275321"/>
    </source>
</evidence>
<reference evidence="8 9" key="1">
    <citation type="submission" date="2018-10" db="EMBL/GenBank/DDBJ databases">
        <title>Transmission dynamics of multidrug resistant bacteria on intensive care unit surfaces.</title>
        <authorList>
            <person name="D'Souza A.W."/>
            <person name="Potter R.F."/>
            <person name="Wallace M."/>
            <person name="Shupe A."/>
            <person name="Patel S."/>
            <person name="Sun S."/>
            <person name="Gul D."/>
            <person name="Kwon J.H."/>
            <person name="Andleeb S."/>
            <person name="Burnham C.-A.D."/>
            <person name="Dantas G."/>
        </authorList>
    </citation>
    <scope>NUCLEOTIDE SEQUENCE [LARGE SCALE GENOMIC DNA]</scope>
    <source>
        <strain evidence="8 9">EC_073</strain>
    </source>
</reference>
<evidence type="ECO:0000256" key="5">
    <source>
        <dbReference type="ARBA" id="ARBA00022623"/>
    </source>
</evidence>
<sequence length="28" mass="3143">MIRTIRFTGLLLLNASSVRGRLAGEIQR</sequence>
<evidence type="ECO:0000256" key="7">
    <source>
        <dbReference type="ARBA" id="ARBA00033057"/>
    </source>
</evidence>
<dbReference type="RefSeq" id="WP_071830037.1">
    <property type="nucleotide sequence ID" value="NZ_AAXMGC020000008.1"/>
</dbReference>
<dbReference type="InterPro" id="IPR012570">
    <property type="entry name" value="Leu_leader"/>
</dbReference>
<evidence type="ECO:0000256" key="6">
    <source>
        <dbReference type="ARBA" id="ARBA00023304"/>
    </source>
</evidence>
<organism evidence="8 9">
    <name type="scientific">Enterobacter cloacae</name>
    <dbReference type="NCBI Taxonomy" id="550"/>
    <lineage>
        <taxon>Bacteria</taxon>
        <taxon>Pseudomonadati</taxon>
        <taxon>Pseudomonadota</taxon>
        <taxon>Gammaproteobacteria</taxon>
        <taxon>Enterobacterales</taxon>
        <taxon>Enterobacteriaceae</taxon>
        <taxon>Enterobacter</taxon>
        <taxon>Enterobacter cloacae complex</taxon>
    </lineage>
</organism>
<gene>
    <name evidence="8" type="ORF">EGK68_09790</name>
</gene>
<evidence type="ECO:0000256" key="4">
    <source>
        <dbReference type="ARBA" id="ARBA00022605"/>
    </source>
</evidence>
<comment type="caution">
    <text evidence="8">The sequence shown here is derived from an EMBL/GenBank/DDBJ whole genome shotgun (WGS) entry which is preliminary data.</text>
</comment>
<dbReference type="Proteomes" id="UP000275321">
    <property type="component" value="Unassembled WGS sequence"/>
</dbReference>
<name>A0A3R8Z017_ENTCL</name>
<protein>
    <recommendedName>
        <fullName evidence="2">leu operon leader peptide</fullName>
    </recommendedName>
    <alternativeName>
        <fullName evidence="7">leu operon attenuator peptide</fullName>
    </alternativeName>
</protein>
<keyword evidence="3" id="KW-0432">Leucine biosynthesis</keyword>
<accession>A0A3R8Z017</accession>
<comment type="function">
    <text evidence="1">Involved in control of the biosynthesis of leucine.</text>
</comment>
<dbReference type="GeneID" id="301211102"/>
<keyword evidence="6" id="KW-0100">Branched-chain amino acid biosynthesis</keyword>
<keyword evidence="4" id="KW-0028">Amino-acid biosynthesis</keyword>
<dbReference type="Pfam" id="PF08054">
    <property type="entry name" value="Leu_leader"/>
    <property type="match status" value="1"/>
</dbReference>
<evidence type="ECO:0000313" key="8">
    <source>
        <dbReference type="EMBL" id="RSB31169.1"/>
    </source>
</evidence>
<dbReference type="GO" id="GO:0009098">
    <property type="term" value="P:L-leucine biosynthetic process"/>
    <property type="evidence" value="ECO:0007669"/>
    <property type="project" value="UniProtKB-KW"/>
</dbReference>
<evidence type="ECO:0000256" key="2">
    <source>
        <dbReference type="ARBA" id="ARBA00014218"/>
    </source>
</evidence>
<evidence type="ECO:0000256" key="1">
    <source>
        <dbReference type="ARBA" id="ARBA00003193"/>
    </source>
</evidence>
<proteinExistence type="predicted"/>
<keyword evidence="5" id="KW-0428">Leader peptide</keyword>
<dbReference type="AlphaFoldDB" id="A0A3R8Z017"/>
<dbReference type="EMBL" id="RHWT01000010">
    <property type="protein sequence ID" value="RSB31169.1"/>
    <property type="molecule type" value="Genomic_DNA"/>
</dbReference>
<evidence type="ECO:0000256" key="3">
    <source>
        <dbReference type="ARBA" id="ARBA00022430"/>
    </source>
</evidence>